<feature type="region of interest" description="Disordered" evidence="1">
    <location>
        <begin position="1"/>
        <end position="20"/>
    </location>
</feature>
<reference evidence="3 4" key="1">
    <citation type="submission" date="2018-09" db="EMBL/GenBank/DDBJ databases">
        <title>Acidovorax cavernicola nov. sp. isolated from Gruta de las Maravillas (Aracena, Spain).</title>
        <authorList>
            <person name="Jurado V."/>
            <person name="Gutierrez-Patricio S."/>
            <person name="Gonzalez-Pimentel J.L."/>
            <person name="Miller A.Z."/>
            <person name="Laiz L."/>
            <person name="Saiz-Jimenez C."/>
        </authorList>
    </citation>
    <scope>NUCLEOTIDE SEQUENCE [LARGE SCALE GENOMIC DNA]</scope>
    <source>
        <strain evidence="3 4">1011MAR4D40.2</strain>
    </source>
</reference>
<dbReference type="OrthoDB" id="8824730at2"/>
<evidence type="ECO:0000313" key="4">
    <source>
        <dbReference type="Proteomes" id="UP000265619"/>
    </source>
</evidence>
<feature type="domain" description="Bacterial Ig-like" evidence="2">
    <location>
        <begin position="292"/>
        <end position="358"/>
    </location>
</feature>
<dbReference type="InterPro" id="IPR013783">
    <property type="entry name" value="Ig-like_fold"/>
</dbReference>
<evidence type="ECO:0000256" key="1">
    <source>
        <dbReference type="SAM" id="MobiDB-lite"/>
    </source>
</evidence>
<gene>
    <name evidence="3" type="ORF">D3H34_05080</name>
</gene>
<dbReference type="Proteomes" id="UP000265619">
    <property type="component" value="Unassembled WGS sequence"/>
</dbReference>
<dbReference type="InterPro" id="IPR011049">
    <property type="entry name" value="Serralysin-like_metalloprot_C"/>
</dbReference>
<keyword evidence="4" id="KW-1185">Reference proteome</keyword>
<dbReference type="Gene3D" id="2.60.40.10">
    <property type="entry name" value="Immunoglobulins"/>
    <property type="match status" value="5"/>
</dbReference>
<proteinExistence type="predicted"/>
<feature type="domain" description="Bacterial Ig-like" evidence="2">
    <location>
        <begin position="488"/>
        <end position="580"/>
    </location>
</feature>
<dbReference type="Pfam" id="PF19077">
    <property type="entry name" value="Big_13"/>
    <property type="match status" value="4"/>
</dbReference>
<comment type="caution">
    <text evidence="3">The sequence shown here is derived from an EMBL/GenBank/DDBJ whole genome shotgun (WGS) entry which is preliminary data.</text>
</comment>
<organism evidence="3 4">
    <name type="scientific">Acidovorax cavernicola</name>
    <dbReference type="NCBI Taxonomy" id="1675792"/>
    <lineage>
        <taxon>Bacteria</taxon>
        <taxon>Pseudomonadati</taxon>
        <taxon>Pseudomonadota</taxon>
        <taxon>Betaproteobacteria</taxon>
        <taxon>Burkholderiales</taxon>
        <taxon>Comamonadaceae</taxon>
        <taxon>Acidovorax</taxon>
    </lineage>
</organism>
<feature type="domain" description="Bacterial Ig-like" evidence="2">
    <location>
        <begin position="596"/>
        <end position="682"/>
    </location>
</feature>
<dbReference type="SUPFAM" id="SSF51120">
    <property type="entry name" value="beta-Roll"/>
    <property type="match status" value="1"/>
</dbReference>
<feature type="domain" description="Bacterial Ig-like" evidence="2">
    <location>
        <begin position="397"/>
        <end position="477"/>
    </location>
</feature>
<evidence type="ECO:0000259" key="2">
    <source>
        <dbReference type="Pfam" id="PF19077"/>
    </source>
</evidence>
<dbReference type="AlphaFoldDB" id="A0A9X8D7Z4"/>
<protein>
    <submittedName>
        <fullName evidence="3">Calcium-binding protein</fullName>
    </submittedName>
</protein>
<dbReference type="NCBIfam" id="NF033510">
    <property type="entry name" value="Ca_tandemer"/>
    <property type="match status" value="4"/>
</dbReference>
<dbReference type="InterPro" id="IPR044016">
    <property type="entry name" value="Big_13"/>
</dbReference>
<evidence type="ECO:0000313" key="3">
    <source>
        <dbReference type="EMBL" id="RIX84089.1"/>
    </source>
</evidence>
<name>A0A9X8D7Z4_9BURK</name>
<dbReference type="EMBL" id="QXMN01000003">
    <property type="protein sequence ID" value="RIX84089.1"/>
    <property type="molecule type" value="Genomic_DNA"/>
</dbReference>
<sequence>MARARSPRWPSAPVAPRARSATPTWSRWIRSRRTARSLCRCTTTRARPRVSGASQANATFALDKPAREITLRLSGIDSELGVKIQLFDVKGQLIGEQTIHGDATAFHANTFSYTPADERVDIGSFKIISNEASLTLDMFTKRDVTHKTEGRNPSVIDSNKESFYGTDGDDVVTMSTDMHAYFKGALSGKARAFAPIRFHFFPKQRHKSFMTSRPTKFVVDQQAQNIDDAVALQGQADPVRGSEIFELPLKTPTTGEPVGVQTADAGAIAFAHPPAVIEQVVDAHGATKGPIESGGYTDDSRPTISGKAEAGVWVNVYDGNEVMGRVQANANGDWSLSPSLPLKGGEHQLSVTHQYPSGELVVGTEVHVIFIDKIAPDMPVVLSIEDDQGRITDPITHGGVTDDNKPVITGKAERFATVIVYDKGVEIAREVADEDGNWRFTPDTPLADGLHILNFAAVDRAGNMSEDTQKIEFTVDTRPEKVNIYGAEDDAGDVTGTVASGGITDDATPMLFGTATAGGLVTIYEGDVVIGRVTADVDGTWELTPEVALSEGKHTFQATVTLPAKGESERSKPFVLNVDTKLPEKPTIDGAYDDVGNVTGHLSSGDETDDVLPVLSGTAEKNSLLVIKDKGVELGSVVVDSEGAWRFEPPVALSAGPHEFTVQAVDAAGNWSVPSDRFDLTVFTAPLAAPVIVDIQDDTGWMRGTVANGTGVSNDPQPVISGTAGAGERVTLRVHWGGEGEFVVVGTAVADPDGHWSIEDKTSHVDGRVRYEATAITPKGELTATSDAYEITFDFIAPPVPTSLVIDADAVTVGFDAGTLKVGDMVVLSVDGVLRQHVLTPHELAQGNCTFAVAGARTKRISAGLMDAAGNASNHVAQVENFIDFEAMTPMRVSAPSTLDLGPVTMHWSGSELGKQPTWPAGIIEKGFRTGEGFITPSIGMGVWGGNYLTLDDGKSSNYFSMTYGELTNSMNVVFMDSKGAVIHTVNAPLTGGPGQAEFSTTLPAGLAYTKVLFSTHVGQYVWIDNLHFGASGLHEIAAPDPYESRVASFENHNGDVFADGSVLSDPTHACTAGDDQIIARLGFADRLRGGAGNDTVRNVGTGDTVHAGSGDDIVRINSTDFAQVNGGLGIDTLVMDGKAMHIDLSAAGLKVQGFEKFDLGAGGNALSLSTDDVLAGGARDMVTADGKVQMLVNGADGEVNLIGGNADWTGSGSTTVSGVTYEVYTNLAGTAELLVEDKVHVTIL</sequence>
<accession>A0A9X8D7Z4</accession>